<dbReference type="GO" id="GO:0031417">
    <property type="term" value="C:NatC complex"/>
    <property type="evidence" value="ECO:0007669"/>
    <property type="project" value="TreeGrafter"/>
</dbReference>
<dbReference type="CDD" id="cd04301">
    <property type="entry name" value="NAT_SF"/>
    <property type="match status" value="1"/>
</dbReference>
<dbReference type="InterPro" id="IPR044542">
    <property type="entry name" value="NAA30-like"/>
</dbReference>
<keyword evidence="2" id="KW-0012">Acyltransferase</keyword>
<sequence length="275" mass="31726">MFCPNVVPVTLGFQRDFRTTGPPGFCHHDRLGLLHHYRVYPFPVKYFIRYHWERGSFVGATMSHIFIFLKRKFFPGPAMCSNPASASSQVAPELPVLRVDDPDILNGTKREPLFVDRKNGVIFRQYESEADLNFIVPLITKDLSEPYSLYTYRYFIYNWPKLCVLATTEDGTCIGAIVCKLDYHEQVKRGYIAMLAVEKSHRKKGIGSMLVQLAIDLIIKDGGQEVVLEAEVSNKPALALYEQLGFFRDKYLFRYYLTGTDAYRLKLWLDTQKPE</sequence>
<comment type="similarity">
    <text evidence="3">Belongs to the acetyltransferase family. MAK3 subfamily.</text>
</comment>
<evidence type="ECO:0000259" key="4">
    <source>
        <dbReference type="PROSITE" id="PS51186"/>
    </source>
</evidence>
<dbReference type="InterPro" id="IPR016181">
    <property type="entry name" value="Acyl_CoA_acyltransferase"/>
</dbReference>
<name>A0A5K3FGW9_MESCO</name>
<dbReference type="InterPro" id="IPR000182">
    <property type="entry name" value="GNAT_dom"/>
</dbReference>
<dbReference type="WBParaSite" id="MCU_008273-RA">
    <property type="protein sequence ID" value="MCU_008273-RA"/>
    <property type="gene ID" value="MCU_008273"/>
</dbReference>
<dbReference type="PROSITE" id="PS51186">
    <property type="entry name" value="GNAT"/>
    <property type="match status" value="1"/>
</dbReference>
<evidence type="ECO:0000313" key="5">
    <source>
        <dbReference type="WBParaSite" id="MCU_008273-RA"/>
    </source>
</evidence>
<proteinExistence type="inferred from homology"/>
<evidence type="ECO:0000256" key="2">
    <source>
        <dbReference type="ARBA" id="ARBA00023315"/>
    </source>
</evidence>
<dbReference type="GO" id="GO:0004596">
    <property type="term" value="F:protein-N-terminal amino-acid acetyltransferase activity"/>
    <property type="evidence" value="ECO:0007669"/>
    <property type="project" value="InterPro"/>
</dbReference>
<dbReference type="PANTHER" id="PTHR45896">
    <property type="entry name" value="N-ALPHA-ACETYLTRANSFERASE 30"/>
    <property type="match status" value="1"/>
</dbReference>
<dbReference type="AlphaFoldDB" id="A0A5K3FGW9"/>
<dbReference type="PANTHER" id="PTHR45896:SF1">
    <property type="entry name" value="N-ALPHA-ACETYLTRANSFERASE 30"/>
    <property type="match status" value="1"/>
</dbReference>
<organism evidence="5">
    <name type="scientific">Mesocestoides corti</name>
    <name type="common">Flatworm</name>
    <dbReference type="NCBI Taxonomy" id="53468"/>
    <lineage>
        <taxon>Eukaryota</taxon>
        <taxon>Metazoa</taxon>
        <taxon>Spiralia</taxon>
        <taxon>Lophotrochozoa</taxon>
        <taxon>Platyhelminthes</taxon>
        <taxon>Cestoda</taxon>
        <taxon>Eucestoda</taxon>
        <taxon>Cyclophyllidea</taxon>
        <taxon>Mesocestoididae</taxon>
        <taxon>Mesocestoides</taxon>
    </lineage>
</organism>
<dbReference type="Pfam" id="PF00583">
    <property type="entry name" value="Acetyltransf_1"/>
    <property type="match status" value="1"/>
</dbReference>
<feature type="domain" description="N-acetyltransferase" evidence="4">
    <location>
        <begin position="121"/>
        <end position="270"/>
    </location>
</feature>
<protein>
    <submittedName>
        <fullName evidence="5">N-acetyltransferase domain-containing protein</fullName>
    </submittedName>
</protein>
<evidence type="ECO:0000256" key="3">
    <source>
        <dbReference type="ARBA" id="ARBA00024025"/>
    </source>
</evidence>
<dbReference type="Gene3D" id="3.40.630.30">
    <property type="match status" value="1"/>
</dbReference>
<evidence type="ECO:0000256" key="1">
    <source>
        <dbReference type="ARBA" id="ARBA00022679"/>
    </source>
</evidence>
<keyword evidence="1" id="KW-0808">Transferase</keyword>
<accession>A0A5K3FGW9</accession>
<dbReference type="SUPFAM" id="SSF55729">
    <property type="entry name" value="Acyl-CoA N-acyltransferases (Nat)"/>
    <property type="match status" value="1"/>
</dbReference>
<reference evidence="5" key="1">
    <citation type="submission" date="2019-11" db="UniProtKB">
        <authorList>
            <consortium name="WormBaseParasite"/>
        </authorList>
    </citation>
    <scope>IDENTIFICATION</scope>
</reference>